<proteinExistence type="predicted"/>
<name>A0A4C1ZPX7_EUMVA</name>
<keyword evidence="2" id="KW-0812">Transmembrane</keyword>
<accession>A0A4C1ZPX7</accession>
<evidence type="ECO:0000256" key="1">
    <source>
        <dbReference type="SAM" id="MobiDB-lite"/>
    </source>
</evidence>
<protein>
    <submittedName>
        <fullName evidence="3">Uncharacterized protein</fullName>
    </submittedName>
</protein>
<evidence type="ECO:0000256" key="2">
    <source>
        <dbReference type="SAM" id="Phobius"/>
    </source>
</evidence>
<reference evidence="3 4" key="1">
    <citation type="journal article" date="2019" name="Commun. Biol.">
        <title>The bagworm genome reveals a unique fibroin gene that provides high tensile strength.</title>
        <authorList>
            <person name="Kono N."/>
            <person name="Nakamura H."/>
            <person name="Ohtoshi R."/>
            <person name="Tomita M."/>
            <person name="Numata K."/>
            <person name="Arakawa K."/>
        </authorList>
    </citation>
    <scope>NUCLEOTIDE SEQUENCE [LARGE SCALE GENOMIC DNA]</scope>
</reference>
<evidence type="ECO:0000313" key="4">
    <source>
        <dbReference type="Proteomes" id="UP000299102"/>
    </source>
</evidence>
<dbReference type="EMBL" id="BGZK01002046">
    <property type="protein sequence ID" value="GBP89950.1"/>
    <property type="molecule type" value="Genomic_DNA"/>
</dbReference>
<keyword evidence="4" id="KW-1185">Reference proteome</keyword>
<sequence length="111" mass="12409">MIAGDEDDTPAFTVTLGIARALSMSIDFASRRRAALAFLIIFYLVLGELPYPRQRSRGIEGIHRRWLQKTTATDAARDRTKADDAHAPGRLDDPDEATNSPTHHGKLYPYK</sequence>
<organism evidence="3 4">
    <name type="scientific">Eumeta variegata</name>
    <name type="common">Bagworm moth</name>
    <name type="synonym">Eumeta japonica</name>
    <dbReference type="NCBI Taxonomy" id="151549"/>
    <lineage>
        <taxon>Eukaryota</taxon>
        <taxon>Metazoa</taxon>
        <taxon>Ecdysozoa</taxon>
        <taxon>Arthropoda</taxon>
        <taxon>Hexapoda</taxon>
        <taxon>Insecta</taxon>
        <taxon>Pterygota</taxon>
        <taxon>Neoptera</taxon>
        <taxon>Endopterygota</taxon>
        <taxon>Lepidoptera</taxon>
        <taxon>Glossata</taxon>
        <taxon>Ditrysia</taxon>
        <taxon>Tineoidea</taxon>
        <taxon>Psychidae</taxon>
        <taxon>Oiketicinae</taxon>
        <taxon>Eumeta</taxon>
    </lineage>
</organism>
<gene>
    <name evidence="3" type="ORF">EVAR_63744_1</name>
</gene>
<feature type="compositionally biased region" description="Basic and acidic residues" evidence="1">
    <location>
        <begin position="75"/>
        <end position="92"/>
    </location>
</feature>
<keyword evidence="2" id="KW-0472">Membrane</keyword>
<dbReference type="AlphaFoldDB" id="A0A4C1ZPX7"/>
<feature type="transmembrane region" description="Helical" evidence="2">
    <location>
        <begin position="34"/>
        <end position="51"/>
    </location>
</feature>
<comment type="caution">
    <text evidence="3">The sequence shown here is derived from an EMBL/GenBank/DDBJ whole genome shotgun (WGS) entry which is preliminary data.</text>
</comment>
<feature type="region of interest" description="Disordered" evidence="1">
    <location>
        <begin position="70"/>
        <end position="111"/>
    </location>
</feature>
<evidence type="ECO:0000313" key="3">
    <source>
        <dbReference type="EMBL" id="GBP89950.1"/>
    </source>
</evidence>
<dbReference type="Proteomes" id="UP000299102">
    <property type="component" value="Unassembled WGS sequence"/>
</dbReference>
<keyword evidence="2" id="KW-1133">Transmembrane helix</keyword>